<reference evidence="3 4" key="1">
    <citation type="submission" date="2019-04" db="EMBL/GenBank/DDBJ databases">
        <title>Niastella caeni sp. nov., isolated from activated sludge.</title>
        <authorList>
            <person name="Sheng M."/>
        </authorList>
    </citation>
    <scope>NUCLEOTIDE SEQUENCE [LARGE SCALE GENOMIC DNA]</scope>
    <source>
        <strain evidence="3 4">HX-2-15</strain>
    </source>
</reference>
<feature type="domain" description="Heparan-alpha-glucosaminide N-acetyltransferase catalytic" evidence="2">
    <location>
        <begin position="6"/>
        <end position="225"/>
    </location>
</feature>
<comment type="caution">
    <text evidence="3">The sequence shown here is derived from an EMBL/GenBank/DDBJ whole genome shotgun (WGS) entry which is preliminary data.</text>
</comment>
<dbReference type="Proteomes" id="UP000306918">
    <property type="component" value="Unassembled WGS sequence"/>
</dbReference>
<proteinExistence type="predicted"/>
<feature type="transmembrane region" description="Helical" evidence="1">
    <location>
        <begin position="233"/>
        <end position="254"/>
    </location>
</feature>
<dbReference type="PANTHER" id="PTHR31061">
    <property type="entry name" value="LD22376P"/>
    <property type="match status" value="1"/>
</dbReference>
<dbReference type="Pfam" id="PF07786">
    <property type="entry name" value="HGSNAT_cat"/>
    <property type="match status" value="1"/>
</dbReference>
<feature type="transmembrane region" description="Helical" evidence="1">
    <location>
        <begin position="87"/>
        <end position="106"/>
    </location>
</feature>
<dbReference type="OrthoDB" id="9788724at2"/>
<dbReference type="InterPro" id="IPR012429">
    <property type="entry name" value="HGSNAT_cat"/>
</dbReference>
<organism evidence="3 4">
    <name type="scientific">Niastella caeni</name>
    <dbReference type="NCBI Taxonomy" id="2569763"/>
    <lineage>
        <taxon>Bacteria</taxon>
        <taxon>Pseudomonadati</taxon>
        <taxon>Bacteroidota</taxon>
        <taxon>Chitinophagia</taxon>
        <taxon>Chitinophagales</taxon>
        <taxon>Chitinophagaceae</taxon>
        <taxon>Niastella</taxon>
    </lineage>
</organism>
<feature type="transmembrane region" description="Helical" evidence="1">
    <location>
        <begin position="146"/>
        <end position="165"/>
    </location>
</feature>
<evidence type="ECO:0000313" key="3">
    <source>
        <dbReference type="EMBL" id="THU41734.1"/>
    </source>
</evidence>
<keyword evidence="1" id="KW-0812">Transmembrane</keyword>
<keyword evidence="4" id="KW-1185">Reference proteome</keyword>
<evidence type="ECO:0000256" key="1">
    <source>
        <dbReference type="SAM" id="Phobius"/>
    </source>
</evidence>
<feature type="transmembrane region" description="Helical" evidence="1">
    <location>
        <begin position="50"/>
        <end position="67"/>
    </location>
</feature>
<name>A0A4S8I3Q2_9BACT</name>
<gene>
    <name evidence="3" type="ORF">FAM09_06440</name>
</gene>
<feature type="transmembrane region" description="Helical" evidence="1">
    <location>
        <begin position="266"/>
        <end position="285"/>
    </location>
</feature>
<feature type="transmembrane region" description="Helical" evidence="1">
    <location>
        <begin position="118"/>
        <end position="139"/>
    </location>
</feature>
<protein>
    <submittedName>
        <fullName evidence="3">DUF1624 domain-containing protein</fullName>
    </submittedName>
</protein>
<dbReference type="AlphaFoldDB" id="A0A4S8I3Q2"/>
<accession>A0A4S8I3Q2</accession>
<dbReference type="RefSeq" id="WP_136576222.1">
    <property type="nucleotide sequence ID" value="NZ_STFF01000001.1"/>
</dbReference>
<keyword evidence="1" id="KW-0472">Membrane</keyword>
<evidence type="ECO:0000259" key="2">
    <source>
        <dbReference type="Pfam" id="PF07786"/>
    </source>
</evidence>
<feature type="transmembrane region" description="Helical" evidence="1">
    <location>
        <begin position="12"/>
        <end position="30"/>
    </location>
</feature>
<dbReference type="PANTHER" id="PTHR31061:SF24">
    <property type="entry name" value="LD22376P"/>
    <property type="match status" value="1"/>
</dbReference>
<evidence type="ECO:0000313" key="4">
    <source>
        <dbReference type="Proteomes" id="UP000306918"/>
    </source>
</evidence>
<dbReference type="EMBL" id="STFF01000001">
    <property type="protein sequence ID" value="THU41734.1"/>
    <property type="molecule type" value="Genomic_DNA"/>
</dbReference>
<keyword evidence="1" id="KW-1133">Transmembrane helix</keyword>
<feature type="transmembrane region" description="Helical" evidence="1">
    <location>
        <begin position="305"/>
        <end position="324"/>
    </location>
</feature>
<feature type="transmembrane region" description="Helical" evidence="1">
    <location>
        <begin position="203"/>
        <end position="221"/>
    </location>
</feature>
<feature type="transmembrane region" description="Helical" evidence="1">
    <location>
        <begin position="344"/>
        <end position="365"/>
    </location>
</feature>
<sequence length="374" mass="42362">MTPTNRYIALDVFRGITICLMIIVNTPGSHDATFAPLLHAEWNGFTPADLVFPSFLFAVGNSMFFAMQKWTTMTQAQVLTKIGKRTLLLFMLGFLLYWFPFIKYGAEGHVVLKPFAETRVLGVLQRIALCYCIASLLIYYGKPKGALITSVILLIAYRLIILWFGDPGNELSMAGNAETKLDLLLIGANHMNHGEVIPFEPEGILSTLPAIANVVAGYLVGQYIQHAGKTWEMLTRLLLTGSLLVALAYCWDLSFPINKNLWTSSFVLYTVGLDCFILAGVIYVIDFLHKTRWTGFFEVFGKNALFIYLLSEVVAIMMRALRVAHGVNLYKWIFEHIFKFPGMYIGSLLFAIWFMLMCWLAGWVLDKRKIYIRV</sequence>